<dbReference type="CDD" id="cd06779">
    <property type="entry name" value="cpPDZ_Deg_HtrA-like"/>
    <property type="match status" value="1"/>
</dbReference>
<feature type="region of interest" description="Disordered" evidence="4">
    <location>
        <begin position="175"/>
        <end position="197"/>
    </location>
</feature>
<evidence type="ECO:0000256" key="4">
    <source>
        <dbReference type="SAM" id="MobiDB-lite"/>
    </source>
</evidence>
<evidence type="ECO:0000313" key="6">
    <source>
        <dbReference type="EMBL" id="UUP13607.1"/>
    </source>
</evidence>
<feature type="compositionally biased region" description="Low complexity" evidence="4">
    <location>
        <begin position="176"/>
        <end position="188"/>
    </location>
</feature>
<dbReference type="SUPFAM" id="SSF50494">
    <property type="entry name" value="Trypsin-like serine proteases"/>
    <property type="match status" value="1"/>
</dbReference>
<dbReference type="InterPro" id="IPR036034">
    <property type="entry name" value="PDZ_sf"/>
</dbReference>
<dbReference type="Gene3D" id="2.40.10.10">
    <property type="entry name" value="Trypsin-like serine proteases"/>
    <property type="match status" value="2"/>
</dbReference>
<comment type="similarity">
    <text evidence="1">Belongs to the peptidase S1C family.</text>
</comment>
<evidence type="ECO:0000313" key="7">
    <source>
        <dbReference type="Proteomes" id="UP001316184"/>
    </source>
</evidence>
<feature type="compositionally biased region" description="Pro residues" evidence="4">
    <location>
        <begin position="49"/>
        <end position="60"/>
    </location>
</feature>
<reference evidence="6 7" key="1">
    <citation type="submission" date="2022-08" db="EMBL/GenBank/DDBJ databases">
        <title>novel species in genus Aeromicrobium.</title>
        <authorList>
            <person name="Ye L."/>
        </authorList>
    </citation>
    <scope>NUCLEOTIDE SEQUENCE [LARGE SCALE GENOMIC DNA]</scope>
    <source>
        <strain evidence="7">zg-Y1379</strain>
    </source>
</reference>
<dbReference type="EMBL" id="CP102173">
    <property type="protein sequence ID" value="UUP13607.1"/>
    <property type="molecule type" value="Genomic_DNA"/>
</dbReference>
<dbReference type="SUPFAM" id="SSF50156">
    <property type="entry name" value="PDZ domain-like"/>
    <property type="match status" value="1"/>
</dbReference>
<dbReference type="InterPro" id="IPR001940">
    <property type="entry name" value="Peptidase_S1C"/>
</dbReference>
<keyword evidence="3" id="KW-0378">Hydrolase</keyword>
<organism evidence="6 7">
    <name type="scientific">Aeromicrobium wangtongii</name>
    <dbReference type="NCBI Taxonomy" id="2969247"/>
    <lineage>
        <taxon>Bacteria</taxon>
        <taxon>Bacillati</taxon>
        <taxon>Actinomycetota</taxon>
        <taxon>Actinomycetes</taxon>
        <taxon>Propionibacteriales</taxon>
        <taxon>Nocardioidaceae</taxon>
        <taxon>Aeromicrobium</taxon>
    </lineage>
</organism>
<evidence type="ECO:0000259" key="5">
    <source>
        <dbReference type="PROSITE" id="PS50106"/>
    </source>
</evidence>
<dbReference type="Gene3D" id="2.30.42.10">
    <property type="match status" value="1"/>
</dbReference>
<gene>
    <name evidence="6" type="ORF">NQV15_17430</name>
</gene>
<dbReference type="PANTHER" id="PTHR43343">
    <property type="entry name" value="PEPTIDASE S12"/>
    <property type="match status" value="1"/>
</dbReference>
<dbReference type="InterPro" id="IPR001478">
    <property type="entry name" value="PDZ"/>
</dbReference>
<feature type="compositionally biased region" description="Low complexity" evidence="4">
    <location>
        <begin position="137"/>
        <end position="146"/>
    </location>
</feature>
<feature type="compositionally biased region" description="Gly residues" evidence="4">
    <location>
        <begin position="125"/>
        <end position="136"/>
    </location>
</feature>
<name>A0ABY5M814_9ACTN</name>
<sequence>MTDSNDPFAANPYTPPTDRERKDTDDTDDTVVQPHEGDAPTASQAPVADAPPPPPAPPAAPASSASGAADPAAGEPTVEVPAQQETTPPAEDYTHRYPGTAEQQAPMDDPYRQEEPTVAFATSPGYGGGSGDGPATGGSTPARPGRGRMAAAGLAFLVLAAGAGYGGAWAFDQQNDDSSSSGVVSSLDGSDDDATQASLPAGTVEQVAAKVLPSVVQINVRGGQESGSGTGVILSQDGEILTNNHVVEVAGDGGTITVAFSDGSNAKAAIVGTDPKTDLAVIKAEGQSGLSPATLGSSADLRVGQEVIAIGSPFGLESTVTQGIISALNRPVSSSNASGQEQTRTTFPAVQTDAAINPGNSGGPLVDLKGRVIAINSAIKSATTSSGEAGSIGLGFAIPIDLAKSVAKQLIAGKKVAHAQIGVTVDNALGEDGITSTGAQIKEVTPDGAGAKAGLKPGDVITAVNDTLIPSSEALVAAVRGYSPGEKIDVTYTRDGKKNDVEVTLGSDGGTAE</sequence>
<dbReference type="PANTHER" id="PTHR43343:SF3">
    <property type="entry name" value="PROTEASE DO-LIKE 8, CHLOROPLASTIC"/>
    <property type="match status" value="1"/>
</dbReference>
<evidence type="ECO:0000256" key="3">
    <source>
        <dbReference type="ARBA" id="ARBA00022801"/>
    </source>
</evidence>
<evidence type="ECO:0000256" key="2">
    <source>
        <dbReference type="ARBA" id="ARBA00022670"/>
    </source>
</evidence>
<feature type="region of interest" description="Disordered" evidence="4">
    <location>
        <begin position="1"/>
        <end position="146"/>
    </location>
</feature>
<dbReference type="Proteomes" id="UP001316184">
    <property type="component" value="Chromosome"/>
</dbReference>
<evidence type="ECO:0000256" key="1">
    <source>
        <dbReference type="ARBA" id="ARBA00010541"/>
    </source>
</evidence>
<dbReference type="Pfam" id="PF13180">
    <property type="entry name" value="PDZ_2"/>
    <property type="match status" value="1"/>
</dbReference>
<dbReference type="SMART" id="SM00228">
    <property type="entry name" value="PDZ"/>
    <property type="match status" value="1"/>
</dbReference>
<proteinExistence type="inferred from homology"/>
<keyword evidence="7" id="KW-1185">Reference proteome</keyword>
<dbReference type="Pfam" id="PF13365">
    <property type="entry name" value="Trypsin_2"/>
    <property type="match status" value="1"/>
</dbReference>
<protein>
    <submittedName>
        <fullName evidence="6">Trypsin-like peptidase domain-containing protein</fullName>
    </submittedName>
</protein>
<dbReference type="RefSeq" id="WP_232403743.1">
    <property type="nucleotide sequence ID" value="NZ_CP102173.1"/>
</dbReference>
<dbReference type="InterPro" id="IPR051201">
    <property type="entry name" value="Chloro_Bact_Ser_Proteases"/>
</dbReference>
<dbReference type="InterPro" id="IPR009003">
    <property type="entry name" value="Peptidase_S1_PA"/>
</dbReference>
<accession>A0ABY5M814</accession>
<dbReference type="PROSITE" id="PS50106">
    <property type="entry name" value="PDZ"/>
    <property type="match status" value="1"/>
</dbReference>
<feature type="domain" description="PDZ" evidence="5">
    <location>
        <begin position="410"/>
        <end position="467"/>
    </location>
</feature>
<dbReference type="PRINTS" id="PR00834">
    <property type="entry name" value="PROTEASES2C"/>
</dbReference>
<feature type="compositionally biased region" description="Low complexity" evidence="4">
    <location>
        <begin position="61"/>
        <end position="73"/>
    </location>
</feature>
<dbReference type="InterPro" id="IPR043504">
    <property type="entry name" value="Peptidase_S1_PA_chymotrypsin"/>
</dbReference>
<keyword evidence="2" id="KW-0645">Protease</keyword>